<dbReference type="EMBL" id="JACRWH010000032">
    <property type="protein sequence ID" value="MBC6012669.1"/>
    <property type="molecule type" value="Genomic_DNA"/>
</dbReference>
<evidence type="ECO:0000313" key="3">
    <source>
        <dbReference type="Proteomes" id="UP000649075"/>
    </source>
</evidence>
<dbReference type="SUPFAM" id="SSF52218">
    <property type="entry name" value="Flavoproteins"/>
    <property type="match status" value="1"/>
</dbReference>
<feature type="domain" description="Flavodoxin-like fold" evidence="1">
    <location>
        <begin position="10"/>
        <end position="79"/>
    </location>
</feature>
<organism evidence="2 3">
    <name type="scientific">Holdemanella hominis</name>
    <dbReference type="NCBI Taxonomy" id="2764327"/>
    <lineage>
        <taxon>Bacteria</taxon>
        <taxon>Bacillati</taxon>
        <taxon>Bacillota</taxon>
        <taxon>Erysipelotrichia</taxon>
        <taxon>Erysipelotrichales</taxon>
        <taxon>Erysipelotrichaceae</taxon>
        <taxon>Holdemanella</taxon>
    </lineage>
</organism>
<proteinExistence type="predicted"/>
<comment type="caution">
    <text evidence="2">The sequence shown here is derived from an EMBL/GenBank/DDBJ whole genome shotgun (WGS) entry which is preliminary data.</text>
</comment>
<gene>
    <name evidence="2" type="ORF">H8911_07960</name>
</gene>
<dbReference type="InterPro" id="IPR029039">
    <property type="entry name" value="Flavoprotein-like_sf"/>
</dbReference>
<evidence type="ECO:0000259" key="1">
    <source>
        <dbReference type="Pfam" id="PF02525"/>
    </source>
</evidence>
<dbReference type="Pfam" id="PF02525">
    <property type="entry name" value="Flavodoxin_2"/>
    <property type="match status" value="1"/>
</dbReference>
<keyword evidence="3" id="KW-1185">Reference proteome</keyword>
<dbReference type="Gene3D" id="3.40.50.360">
    <property type="match status" value="1"/>
</dbReference>
<reference evidence="2 3" key="1">
    <citation type="submission" date="2020-08" db="EMBL/GenBank/DDBJ databases">
        <authorList>
            <person name="Liu C."/>
            <person name="Sun Q."/>
        </authorList>
    </citation>
    <scope>NUCLEOTIDE SEQUENCE [LARGE SCALE GENOMIC DNA]</scope>
    <source>
        <strain evidence="2 3">L34</strain>
    </source>
</reference>
<dbReference type="Proteomes" id="UP000649075">
    <property type="component" value="Unassembled WGS sequence"/>
</dbReference>
<evidence type="ECO:0000313" key="2">
    <source>
        <dbReference type="EMBL" id="MBC6012669.1"/>
    </source>
</evidence>
<name>A0ABR7KJE5_9FIRM</name>
<accession>A0ABR7KJE5</accession>
<sequence length="86" mass="10024">MTKFVLNELPLEIVKEDRIQQRMHGNYDPQSLSWAKKIRDADQIVIAAPFWDMSYPAALKNFLEFCSVFNVTFKSDEKTCYGNCRA</sequence>
<protein>
    <submittedName>
        <fullName evidence="2">NAD(P)H-dependent oxidoreductase</fullName>
    </submittedName>
</protein>
<dbReference type="RefSeq" id="WP_117924851.1">
    <property type="nucleotide sequence ID" value="NZ_JACRWH010000032.1"/>
</dbReference>
<dbReference type="InterPro" id="IPR003680">
    <property type="entry name" value="Flavodoxin_fold"/>
</dbReference>